<feature type="region of interest" description="Disordered" evidence="2">
    <location>
        <begin position="783"/>
        <end position="811"/>
    </location>
</feature>
<comment type="caution">
    <text evidence="3">The sequence shown here is derived from an EMBL/GenBank/DDBJ whole genome shotgun (WGS) entry which is preliminary data.</text>
</comment>
<feature type="compositionally biased region" description="Low complexity" evidence="2">
    <location>
        <begin position="1290"/>
        <end position="1305"/>
    </location>
</feature>
<name>A0ABR4P8U8_9HELO</name>
<feature type="coiled-coil region" evidence="1">
    <location>
        <begin position="434"/>
        <end position="461"/>
    </location>
</feature>
<gene>
    <name evidence="3" type="ORF">PVAG01_08229</name>
</gene>
<evidence type="ECO:0000313" key="4">
    <source>
        <dbReference type="Proteomes" id="UP001629113"/>
    </source>
</evidence>
<feature type="compositionally biased region" description="Polar residues" evidence="2">
    <location>
        <begin position="1072"/>
        <end position="1082"/>
    </location>
</feature>
<feature type="compositionally biased region" description="Low complexity" evidence="2">
    <location>
        <begin position="1184"/>
        <end position="1201"/>
    </location>
</feature>
<evidence type="ECO:0000256" key="2">
    <source>
        <dbReference type="SAM" id="MobiDB-lite"/>
    </source>
</evidence>
<sequence>MNMDIDTDPDVDFDDFFDPASKIEQVAEGAHIKEEEEKAMEEDISQIASIPDTTSDSNPFGPGPVGLAGFTYYDDFHGPDDKLDLEVNKTSKTPRLPPYPSGVELTQEGIRNVTTFDHLGPDGRAPIYTAEQLRHTPWIKRRFFPPAFEWEDQKPAHAAYLSLHAEYEKEKARRVRAEKAAMQGYPLTQKLTVSRDVLRQQKAALEHESQNVRAAPGVVYQWKQGPISRYEEYVGRTTSHQRASILEARTTELENERKRTKELQQTLNEFEEKKSYSYTTVKELQVRLEILSVRDPKPLLEAALRDKELLSRERDEALALIQAQKEEVREHPEFNALSKERDQLRLDIETLSFEQETAIFDCRKAILARDEVVKENEELRSELAKIKAYGGTTHHGSSSPARVIIQPRSWTTDKENSATITELQLTVQKKTEEALHAREKIVTLESALADLRAELPLARKEGLRLAQLSPEDLSELQSYEKLSLFARSTAGLVVQSILREERDNLRVRIAVLEQGLGSDDIEKLWLQNLHAMAIHLSKYEDLVEHLVNRVNLLEQLTEHRLFQVYVTELEHHAQSDEPIEIREFDRVSESSLDWLEQVPGKIALATGSTCEEKCKKLKKDLHVQETITASLLAKWAADRKKLGRQEQSLMLTRLQLSRVEVERDTAETGLEKMKKQVEEMNKDFRPSIEYQDKQTLSVHLNNRVLKSRLNLERKTNGIRVREYNQKVNIANIDRASVVDLENQVDILKAEVARLEQENYQVVDLATIKTLRIQLKQFTEAHMNAQAAGDQQSGGRSQNRESTTSATRDSSRLILPPILNEDSPTVDDQAILNRVDDLDRQRQATLRPQWRTRGILSPNTTLSFDEIGAKHIFDISQARLRWLEAVREKDWAEGERRAALSRTGAPTSGEENQLRVLEKYLDLCLRRVDTARGHLDLEAQRQRRFVERGPIDEPMQEQPQIDTQEQGPSEHDTLKGGPLPDQGEANESLASERNKLLTEVAALKRDVADTLQEKERVTNDVTQLHARLRFLGGHSFQATSTAGSFAEEGSNPANAIGNNNQAVADGNQGSGGQETVATGNQGTASGGSQGSNQTARRRRTFPSDKYYATGPTGTLFIPSPIGEALSRRRALLASVPGSDQSDGSASPVSNQEDGYYYHVYERIVSPPSSPINAPPRHTKRMYETSSSSSSNSDSSSSASSGSPGYLEAPASKRLKLVKRTTNDTPAAKGKKTLGDGAKTKTTATYAGTRVKAARIEAAGTKTAGTKQPEPSIASIKASKPQKATTKDVALGKTTGAGTKPPTTAGGVAPSRGPSGRAGTKKKRQRPGRARRKRRREYEDDDDDLQSLFGYSDSGSSERYFEPDSSLDSNDW</sequence>
<feature type="compositionally biased region" description="Low complexity" evidence="2">
    <location>
        <begin position="1233"/>
        <end position="1247"/>
    </location>
</feature>
<evidence type="ECO:0000256" key="1">
    <source>
        <dbReference type="SAM" id="Coils"/>
    </source>
</evidence>
<feature type="region of interest" description="Disordered" evidence="2">
    <location>
        <begin position="945"/>
        <end position="987"/>
    </location>
</feature>
<reference evidence="3 4" key="1">
    <citation type="submission" date="2024-06" db="EMBL/GenBank/DDBJ databases">
        <title>Complete genome of Phlyctema vagabunda strain 19-DSS-EL-015.</title>
        <authorList>
            <person name="Fiorenzani C."/>
        </authorList>
    </citation>
    <scope>NUCLEOTIDE SEQUENCE [LARGE SCALE GENOMIC DNA]</scope>
    <source>
        <strain evidence="3 4">19-DSS-EL-015</strain>
    </source>
</reference>
<protein>
    <submittedName>
        <fullName evidence="3">Uncharacterized protein</fullName>
    </submittedName>
</protein>
<feature type="compositionally biased region" description="Polar residues" evidence="2">
    <location>
        <begin position="1050"/>
        <end position="1061"/>
    </location>
</feature>
<dbReference type="Proteomes" id="UP001629113">
    <property type="component" value="Unassembled WGS sequence"/>
</dbReference>
<feature type="region of interest" description="Disordered" evidence="2">
    <location>
        <begin position="1164"/>
        <end position="1370"/>
    </location>
</feature>
<organism evidence="3 4">
    <name type="scientific">Phlyctema vagabunda</name>
    <dbReference type="NCBI Taxonomy" id="108571"/>
    <lineage>
        <taxon>Eukaryota</taxon>
        <taxon>Fungi</taxon>
        <taxon>Dikarya</taxon>
        <taxon>Ascomycota</taxon>
        <taxon>Pezizomycotina</taxon>
        <taxon>Leotiomycetes</taxon>
        <taxon>Helotiales</taxon>
        <taxon>Dermateaceae</taxon>
        <taxon>Phlyctema</taxon>
    </lineage>
</organism>
<proteinExistence type="predicted"/>
<feature type="coiled-coil region" evidence="1">
    <location>
        <begin position="300"/>
        <end position="327"/>
    </location>
</feature>
<feature type="coiled-coil region" evidence="1">
    <location>
        <begin position="656"/>
        <end position="683"/>
    </location>
</feature>
<dbReference type="EMBL" id="JBFCZG010000007">
    <property type="protein sequence ID" value="KAL3419731.1"/>
    <property type="molecule type" value="Genomic_DNA"/>
</dbReference>
<accession>A0ABR4P8U8</accession>
<feature type="compositionally biased region" description="Polar residues" evidence="2">
    <location>
        <begin position="956"/>
        <end position="966"/>
    </location>
</feature>
<keyword evidence="4" id="KW-1185">Reference proteome</keyword>
<feature type="coiled-coil region" evidence="1">
    <location>
        <begin position="243"/>
        <end position="273"/>
    </location>
</feature>
<feature type="compositionally biased region" description="Polar residues" evidence="2">
    <location>
        <begin position="788"/>
        <end position="807"/>
    </location>
</feature>
<feature type="region of interest" description="Disordered" evidence="2">
    <location>
        <begin position="1041"/>
        <end position="1096"/>
    </location>
</feature>
<keyword evidence="1" id="KW-0175">Coiled coil</keyword>
<feature type="compositionally biased region" description="Basic residues" evidence="2">
    <location>
        <begin position="1317"/>
        <end position="1333"/>
    </location>
</feature>
<evidence type="ECO:0000313" key="3">
    <source>
        <dbReference type="EMBL" id="KAL3419731.1"/>
    </source>
</evidence>